<evidence type="ECO:0000256" key="1">
    <source>
        <dbReference type="ARBA" id="ARBA00004651"/>
    </source>
</evidence>
<evidence type="ECO:0000313" key="12">
    <source>
        <dbReference type="Proteomes" id="UP000236268"/>
    </source>
</evidence>
<dbReference type="EMBL" id="POWG01000003">
    <property type="protein sequence ID" value="PNR00203.1"/>
    <property type="molecule type" value="Genomic_DNA"/>
</dbReference>
<dbReference type="PANTHER" id="PTHR43163">
    <property type="entry name" value="DIPEPTIDE TRANSPORT SYSTEM PERMEASE PROTEIN DPPB-RELATED"/>
    <property type="match status" value="1"/>
</dbReference>
<sequence>MTRFLASRLLQALVVLLLMSFVITVLMTLMPGDPVDMMLAGNPRATPADVARLKALYGLDKPLLDRYWHWLQAALMGDFGFSRLYAQPVLTILLPRLGNTLLLLGAAMALTLAVALPLGVYAARRPYGWADNAINLFCFAGISVPAFWLALLLILLFAVELQWLPASGLGPVGGEGWWERLPYLVLPVASLTLASIGGYTRYVRAAMMGELRQDYVRTARAKGLGEGRVVWRHALRNATIPIVTIVALEFGALFSGALVTETMFAWPGMGKLIYDSIMGNDLNVALVALLFATLTTLAGNLLADAAYAGLDPRISFKGDGA</sequence>
<dbReference type="Pfam" id="PF00528">
    <property type="entry name" value="BPD_transp_1"/>
    <property type="match status" value="1"/>
</dbReference>
<feature type="transmembrane region" description="Helical" evidence="7">
    <location>
        <begin position="12"/>
        <end position="30"/>
    </location>
</feature>
<keyword evidence="4 7" id="KW-0812">Transmembrane</keyword>
<dbReference type="EMBL" id="CP007793">
    <property type="protein sequence ID" value="AIB10771.1"/>
    <property type="molecule type" value="Genomic_DNA"/>
</dbReference>
<feature type="transmembrane region" description="Helical" evidence="7">
    <location>
        <begin position="181"/>
        <end position="202"/>
    </location>
</feature>
<evidence type="ECO:0000313" key="10">
    <source>
        <dbReference type="EMBL" id="PNR00203.1"/>
    </source>
</evidence>
<dbReference type="CDD" id="cd06261">
    <property type="entry name" value="TM_PBP2"/>
    <property type="match status" value="1"/>
</dbReference>
<dbReference type="GO" id="GO:0071916">
    <property type="term" value="F:dipeptide transmembrane transporter activity"/>
    <property type="evidence" value="ECO:0007669"/>
    <property type="project" value="TreeGrafter"/>
</dbReference>
<organism evidence="9 11">
    <name type="scientific">Azospirillum argentinense</name>
    <dbReference type="NCBI Taxonomy" id="2970906"/>
    <lineage>
        <taxon>Bacteria</taxon>
        <taxon>Pseudomonadati</taxon>
        <taxon>Pseudomonadota</taxon>
        <taxon>Alphaproteobacteria</taxon>
        <taxon>Rhodospirillales</taxon>
        <taxon>Azospirillaceae</taxon>
        <taxon>Azospirillum</taxon>
    </lineage>
</organism>
<dbReference type="SUPFAM" id="SSF161098">
    <property type="entry name" value="MetI-like"/>
    <property type="match status" value="1"/>
</dbReference>
<gene>
    <name evidence="9" type="ORF">ABAZ39_01790</name>
    <name evidence="10" type="ORF">C1S70_05080</name>
</gene>
<keyword evidence="6 7" id="KW-0472">Membrane</keyword>
<proteinExistence type="inferred from homology"/>
<name>A0A060D9K8_9PROT</name>
<comment type="similarity">
    <text evidence="7">Belongs to the binding-protein-dependent transport system permease family.</text>
</comment>
<dbReference type="Gene3D" id="1.10.3720.10">
    <property type="entry name" value="MetI-like"/>
    <property type="match status" value="1"/>
</dbReference>
<evidence type="ECO:0000256" key="2">
    <source>
        <dbReference type="ARBA" id="ARBA00022448"/>
    </source>
</evidence>
<evidence type="ECO:0000256" key="5">
    <source>
        <dbReference type="ARBA" id="ARBA00022989"/>
    </source>
</evidence>
<protein>
    <submittedName>
        <fullName evidence="10">ABC transporter permease</fullName>
    </submittedName>
    <submittedName>
        <fullName evidence="9">Diguanylate cyclase</fullName>
    </submittedName>
</protein>
<dbReference type="RefSeq" id="WP_038526122.1">
    <property type="nucleotide sequence ID" value="NZ_CP007793.1"/>
</dbReference>
<evidence type="ECO:0000256" key="6">
    <source>
        <dbReference type="ARBA" id="ARBA00023136"/>
    </source>
</evidence>
<accession>A0A2K1G5Z0</accession>
<dbReference type="InterPro" id="IPR035906">
    <property type="entry name" value="MetI-like_sf"/>
</dbReference>
<evidence type="ECO:0000256" key="7">
    <source>
        <dbReference type="RuleBase" id="RU363032"/>
    </source>
</evidence>
<comment type="subcellular location">
    <subcellularLocation>
        <location evidence="1 7">Cell membrane</location>
        <topology evidence="1 7">Multi-pass membrane protein</topology>
    </subcellularLocation>
</comment>
<dbReference type="PANTHER" id="PTHR43163:SF6">
    <property type="entry name" value="DIPEPTIDE TRANSPORT SYSTEM PERMEASE PROTEIN DPPB-RELATED"/>
    <property type="match status" value="1"/>
</dbReference>
<reference evidence="9 11" key="1">
    <citation type="journal article" date="2014" name="Genome Announc.">
        <title>Complete Genome Sequence of the Model Rhizosphere Strain Azospirillum brasilense Az39, Successfully Applied in Agriculture.</title>
        <authorList>
            <person name="Rivera D."/>
            <person name="Revale S."/>
            <person name="Molina R."/>
            <person name="Gualpa J."/>
            <person name="Puente M."/>
            <person name="Maroniche G."/>
            <person name="Paris G."/>
            <person name="Baker D."/>
            <person name="Clavijo B."/>
            <person name="McLay K."/>
            <person name="Spaepen S."/>
            <person name="Perticari A."/>
            <person name="Vazquez M."/>
            <person name="Wisniewski-Dye F."/>
            <person name="Watkins C."/>
            <person name="Martinez-Abarca F."/>
            <person name="Vanderleyden J."/>
            <person name="Cassan F."/>
        </authorList>
    </citation>
    <scope>NUCLEOTIDE SEQUENCE [LARGE SCALE GENOMIC DNA]</scope>
    <source>
        <strain evidence="9 11">Az39</strain>
    </source>
</reference>
<dbReference type="GO" id="GO:0005886">
    <property type="term" value="C:plasma membrane"/>
    <property type="evidence" value="ECO:0007669"/>
    <property type="project" value="UniProtKB-SubCell"/>
</dbReference>
<dbReference type="KEGG" id="abq:ABAZ39_01790"/>
<feature type="domain" description="ABC transmembrane type-1" evidence="8">
    <location>
        <begin position="97"/>
        <end position="303"/>
    </location>
</feature>
<accession>A0A060D9K8</accession>
<dbReference type="AlphaFoldDB" id="A0A060D9K8"/>
<feature type="transmembrane region" description="Helical" evidence="7">
    <location>
        <begin position="101"/>
        <end position="122"/>
    </location>
</feature>
<dbReference type="InterPro" id="IPR000515">
    <property type="entry name" value="MetI-like"/>
</dbReference>
<evidence type="ECO:0000313" key="11">
    <source>
        <dbReference type="Proteomes" id="UP000027186"/>
    </source>
</evidence>
<evidence type="ECO:0000259" key="8">
    <source>
        <dbReference type="PROSITE" id="PS50928"/>
    </source>
</evidence>
<feature type="transmembrane region" description="Helical" evidence="7">
    <location>
        <begin position="134"/>
        <end position="161"/>
    </location>
</feature>
<reference evidence="10 12" key="2">
    <citation type="submission" date="2018-01" db="EMBL/GenBank/DDBJ databases">
        <title>Whole genome sequence of Azospirillum brasilense REC3 isolated from strawberry roots.</title>
        <authorList>
            <person name="Fontana C.A."/>
            <person name="Salazar S.M."/>
            <person name="Bassi D."/>
            <person name="Puglisi E."/>
            <person name="Lovaisa N.C."/>
            <person name="Toffoli L.M."/>
            <person name="Pedraza R."/>
            <person name="Cocconcelli P.S."/>
        </authorList>
    </citation>
    <scope>NUCLEOTIDE SEQUENCE [LARGE SCALE GENOMIC DNA]</scope>
    <source>
        <strain evidence="10 12">REC3</strain>
    </source>
</reference>
<keyword evidence="2 7" id="KW-0813">Transport</keyword>
<evidence type="ECO:0000256" key="4">
    <source>
        <dbReference type="ARBA" id="ARBA00022692"/>
    </source>
</evidence>
<dbReference type="Proteomes" id="UP000027186">
    <property type="component" value="Chromosome"/>
</dbReference>
<dbReference type="OrthoDB" id="7834831at2"/>
<evidence type="ECO:0000256" key="3">
    <source>
        <dbReference type="ARBA" id="ARBA00022475"/>
    </source>
</evidence>
<dbReference type="Proteomes" id="UP000236268">
    <property type="component" value="Unassembled WGS sequence"/>
</dbReference>
<keyword evidence="3" id="KW-1003">Cell membrane</keyword>
<dbReference type="Pfam" id="PF19300">
    <property type="entry name" value="BPD_transp_1_N"/>
    <property type="match status" value="1"/>
</dbReference>
<feature type="transmembrane region" description="Helical" evidence="7">
    <location>
        <begin position="238"/>
        <end position="264"/>
    </location>
</feature>
<feature type="transmembrane region" description="Helical" evidence="7">
    <location>
        <begin position="284"/>
        <end position="303"/>
    </location>
</feature>
<dbReference type="InterPro" id="IPR045621">
    <property type="entry name" value="BPD_transp_1_N"/>
</dbReference>
<keyword evidence="5 7" id="KW-1133">Transmembrane helix</keyword>
<evidence type="ECO:0000313" key="9">
    <source>
        <dbReference type="EMBL" id="AIB10771.1"/>
    </source>
</evidence>
<dbReference type="PROSITE" id="PS50928">
    <property type="entry name" value="ABC_TM1"/>
    <property type="match status" value="1"/>
</dbReference>